<keyword evidence="2" id="KW-0238">DNA-binding</keyword>
<dbReference type="InterPro" id="IPR011256">
    <property type="entry name" value="Reg_factor_effector_dom_sf"/>
</dbReference>
<dbReference type="SMART" id="SM00871">
    <property type="entry name" value="AraC_E_bind"/>
    <property type="match status" value="1"/>
</dbReference>
<keyword evidence="6" id="KW-1185">Reference proteome</keyword>
<evidence type="ECO:0000259" key="4">
    <source>
        <dbReference type="PROSITE" id="PS01124"/>
    </source>
</evidence>
<dbReference type="PRINTS" id="PR00032">
    <property type="entry name" value="HTHARAC"/>
</dbReference>
<dbReference type="Pfam" id="PF06445">
    <property type="entry name" value="GyrI-like"/>
    <property type="match status" value="1"/>
</dbReference>
<dbReference type="OrthoDB" id="9816011at2"/>
<dbReference type="InterPro" id="IPR018062">
    <property type="entry name" value="HTH_AraC-typ_CS"/>
</dbReference>
<comment type="caution">
    <text evidence="5">The sequence shown here is derived from an EMBL/GenBank/DDBJ whole genome shotgun (WGS) entry which is preliminary data.</text>
</comment>
<dbReference type="PANTHER" id="PTHR40055">
    <property type="entry name" value="TRANSCRIPTIONAL REGULATOR YGIV-RELATED"/>
    <property type="match status" value="1"/>
</dbReference>
<dbReference type="RefSeq" id="WP_133535837.1">
    <property type="nucleotide sequence ID" value="NZ_SNYH01000003.1"/>
</dbReference>
<dbReference type="InterPro" id="IPR050908">
    <property type="entry name" value="SmbC-like"/>
</dbReference>
<evidence type="ECO:0000313" key="6">
    <source>
        <dbReference type="Proteomes" id="UP000295390"/>
    </source>
</evidence>
<evidence type="ECO:0000256" key="1">
    <source>
        <dbReference type="ARBA" id="ARBA00023015"/>
    </source>
</evidence>
<dbReference type="SUPFAM" id="SSF46689">
    <property type="entry name" value="Homeodomain-like"/>
    <property type="match status" value="2"/>
</dbReference>
<dbReference type="InterPro" id="IPR010499">
    <property type="entry name" value="AraC_E-bd"/>
</dbReference>
<accession>A0A4V3D350</accession>
<dbReference type="InterPro" id="IPR018060">
    <property type="entry name" value="HTH_AraC"/>
</dbReference>
<evidence type="ECO:0000256" key="2">
    <source>
        <dbReference type="ARBA" id="ARBA00023125"/>
    </source>
</evidence>
<reference evidence="5 6" key="1">
    <citation type="submission" date="2019-03" db="EMBL/GenBank/DDBJ databases">
        <title>Genomic Encyclopedia of Type Strains, Phase III (KMG-III): the genomes of soil and plant-associated and newly described type strains.</title>
        <authorList>
            <person name="Whitman W."/>
        </authorList>
    </citation>
    <scope>NUCLEOTIDE SEQUENCE [LARGE SCALE GENOMIC DNA]</scope>
    <source>
        <strain evidence="5 6">CECT 8283</strain>
    </source>
</reference>
<dbReference type="InterPro" id="IPR020449">
    <property type="entry name" value="Tscrpt_reg_AraC-type_HTH"/>
</dbReference>
<dbReference type="PROSITE" id="PS00041">
    <property type="entry name" value="HTH_ARAC_FAMILY_1"/>
    <property type="match status" value="1"/>
</dbReference>
<organism evidence="5 6">
    <name type="scientific">Tenacibaculum caenipelagi</name>
    <dbReference type="NCBI Taxonomy" id="1325435"/>
    <lineage>
        <taxon>Bacteria</taxon>
        <taxon>Pseudomonadati</taxon>
        <taxon>Bacteroidota</taxon>
        <taxon>Flavobacteriia</taxon>
        <taxon>Flavobacteriales</taxon>
        <taxon>Flavobacteriaceae</taxon>
        <taxon>Tenacibaculum</taxon>
    </lineage>
</organism>
<dbReference type="SMART" id="SM00342">
    <property type="entry name" value="HTH_ARAC"/>
    <property type="match status" value="1"/>
</dbReference>
<dbReference type="InterPro" id="IPR009057">
    <property type="entry name" value="Homeodomain-like_sf"/>
</dbReference>
<dbReference type="EMBL" id="SNYH01000003">
    <property type="protein sequence ID" value="TDQ27864.1"/>
    <property type="molecule type" value="Genomic_DNA"/>
</dbReference>
<dbReference type="PANTHER" id="PTHR40055:SF1">
    <property type="entry name" value="TRANSCRIPTIONAL REGULATOR YGIV-RELATED"/>
    <property type="match status" value="1"/>
</dbReference>
<evidence type="ECO:0000313" key="5">
    <source>
        <dbReference type="EMBL" id="TDQ27864.1"/>
    </source>
</evidence>
<protein>
    <submittedName>
        <fullName evidence="5">AraC family transcriptional regulator</fullName>
    </submittedName>
</protein>
<dbReference type="SUPFAM" id="SSF55136">
    <property type="entry name" value="Probable bacterial effector-binding domain"/>
    <property type="match status" value="1"/>
</dbReference>
<dbReference type="GO" id="GO:0043565">
    <property type="term" value="F:sequence-specific DNA binding"/>
    <property type="evidence" value="ECO:0007669"/>
    <property type="project" value="InterPro"/>
</dbReference>
<sequence>MKSSTKIPSTIVTRISKAISFIEENLNTKLVLEEIAKEAYFSPFHFHRLFKAVTKETVNDFITRKRVEKAASFLLHQQEKTITEVAEIVGFTSLSSFSRAFKKFYGLSPVEFKKESPNKFSKICKEESKNGQVEIRFEEYICNIQNALNWIKMNAKTEVKMVPEMNLAYISHQGKMDLIGDAYTRLMRWATPKGLMNQPDLKMITIYHDSPKITDPDYIRMSACMTLNGEVATDGEVNTKVLPTTKCIVSRFEIGFDEFQQAWETSFVWMSEHGYQKAAIDPFEIYHNNPQEHPEGKCIVDICIPLE</sequence>
<gene>
    <name evidence="5" type="ORF">DFQ07_1721</name>
</gene>
<dbReference type="Gene3D" id="3.20.80.10">
    <property type="entry name" value="Regulatory factor, effector binding domain"/>
    <property type="match status" value="1"/>
</dbReference>
<name>A0A4V3D350_9FLAO</name>
<keyword evidence="1" id="KW-0805">Transcription regulation</keyword>
<dbReference type="GO" id="GO:0003700">
    <property type="term" value="F:DNA-binding transcription factor activity"/>
    <property type="evidence" value="ECO:0007669"/>
    <property type="project" value="InterPro"/>
</dbReference>
<dbReference type="PROSITE" id="PS01124">
    <property type="entry name" value="HTH_ARAC_FAMILY_2"/>
    <property type="match status" value="1"/>
</dbReference>
<proteinExistence type="predicted"/>
<dbReference type="InterPro" id="IPR029442">
    <property type="entry name" value="GyrI-like"/>
</dbReference>
<dbReference type="Gene3D" id="1.10.10.60">
    <property type="entry name" value="Homeodomain-like"/>
    <property type="match status" value="2"/>
</dbReference>
<evidence type="ECO:0000256" key="3">
    <source>
        <dbReference type="ARBA" id="ARBA00023163"/>
    </source>
</evidence>
<dbReference type="Proteomes" id="UP000295390">
    <property type="component" value="Unassembled WGS sequence"/>
</dbReference>
<keyword evidence="3" id="KW-0804">Transcription</keyword>
<dbReference type="AlphaFoldDB" id="A0A4V3D350"/>
<feature type="domain" description="HTH araC/xylS-type" evidence="4">
    <location>
        <begin position="16"/>
        <end position="115"/>
    </location>
</feature>
<dbReference type="Pfam" id="PF12833">
    <property type="entry name" value="HTH_18"/>
    <property type="match status" value="1"/>
</dbReference>